<feature type="region of interest" description="Disordered" evidence="1">
    <location>
        <begin position="288"/>
        <end position="316"/>
    </location>
</feature>
<dbReference type="AlphaFoldDB" id="A0A507CS20"/>
<feature type="compositionally biased region" description="Basic and acidic residues" evidence="1">
    <location>
        <begin position="18"/>
        <end position="29"/>
    </location>
</feature>
<evidence type="ECO:0000313" key="2">
    <source>
        <dbReference type="EMBL" id="TPX41953.1"/>
    </source>
</evidence>
<dbReference type="OrthoDB" id="5378975at2759"/>
<feature type="region of interest" description="Disordered" evidence="1">
    <location>
        <begin position="406"/>
        <end position="425"/>
    </location>
</feature>
<dbReference type="EMBL" id="QEAM01000294">
    <property type="protein sequence ID" value="TPX41953.1"/>
    <property type="molecule type" value="Genomic_DNA"/>
</dbReference>
<evidence type="ECO:0000256" key="1">
    <source>
        <dbReference type="SAM" id="MobiDB-lite"/>
    </source>
</evidence>
<dbReference type="PANTHER" id="PTHR38698">
    <property type="entry name" value="EXPRESSED PROTEIN"/>
    <property type="match status" value="1"/>
</dbReference>
<dbReference type="PANTHER" id="PTHR38698:SF1">
    <property type="entry name" value="FUNGAL PROTEIN"/>
    <property type="match status" value="1"/>
</dbReference>
<evidence type="ECO:0000313" key="3">
    <source>
        <dbReference type="EMBL" id="TPX48823.1"/>
    </source>
</evidence>
<keyword evidence="4" id="KW-1185">Reference proteome</keyword>
<dbReference type="Pfam" id="PF17104">
    <property type="entry name" value="YBL010C_LAA2"/>
    <property type="match status" value="1"/>
</dbReference>
<dbReference type="Proteomes" id="UP000317494">
    <property type="component" value="Unassembled WGS sequence"/>
</dbReference>
<feature type="region of interest" description="Disordered" evidence="1">
    <location>
        <begin position="66"/>
        <end position="93"/>
    </location>
</feature>
<feature type="compositionally biased region" description="Basic residues" evidence="1">
    <location>
        <begin position="414"/>
        <end position="425"/>
    </location>
</feature>
<feature type="region of interest" description="Disordered" evidence="1">
    <location>
        <begin position="1"/>
        <end position="53"/>
    </location>
</feature>
<feature type="compositionally biased region" description="Low complexity" evidence="1">
    <location>
        <begin position="74"/>
        <end position="85"/>
    </location>
</feature>
<accession>A0A507CS20</accession>
<evidence type="ECO:0000313" key="4">
    <source>
        <dbReference type="Proteomes" id="UP000317494"/>
    </source>
</evidence>
<feature type="region of interest" description="Disordered" evidence="1">
    <location>
        <begin position="180"/>
        <end position="204"/>
    </location>
</feature>
<dbReference type="InterPro" id="IPR031355">
    <property type="entry name" value="YBL010C/LAA2-like"/>
</dbReference>
<name>A0A507CS20_9FUNG</name>
<protein>
    <submittedName>
        <fullName evidence="2">Uncharacterized protein</fullName>
    </submittedName>
</protein>
<proteinExistence type="predicted"/>
<sequence>MGETDPPPWSNDDQPAIVDKEGEHLGRDEASEDTEERQPSMAFTREGDEEFGDFDDFEDFTAALPSSTLAQEWPSSQHQPVQSPSLRPSNISRVDQQLLPSVILEEAVTTPRDEAEEERLSKALSLATLDDVQASELREQTIKVLKLAFPIPLTSLSSNKAPSTNPDSTVKGFLYEEGSVNDESTLPNTQPPPSPSSWISPSQPAKPLIVPNPTLFASEPWYSLYRRLASESMYNDLNSVSNNSRFRWRKSNIRRAFLNGLGVPLTLDDSQCGGGGGASIGKLGMTTQAPYQQSGGSVRGSLDSESGGSILTNGVRDTSLDGNRHAVYDGDLGVAKRLAEISEDRIRRMTVQELGDLKTRVVDSTQRMQDQVNFWLDGREQLVMDAEMHNKMIASLVQYAQQQQLHSAAAAKQQGKKPSKTKDKR</sequence>
<gene>
    <name evidence="2" type="ORF">SeLEV6574_g05840</name>
    <name evidence="3" type="ORF">SeMB42_g02839</name>
</gene>
<dbReference type="Proteomes" id="UP000320475">
    <property type="component" value="Unassembled WGS sequence"/>
</dbReference>
<reference evidence="4 5" key="1">
    <citation type="journal article" date="2019" name="Sci. Rep.">
        <title>Comparative genomics of chytrid fungi reveal insights into the obligate biotrophic and pathogenic lifestyle of Synchytrium endobioticum.</title>
        <authorList>
            <person name="van de Vossenberg B.T.L.H."/>
            <person name="Warris S."/>
            <person name="Nguyen H.D.T."/>
            <person name="van Gent-Pelzer M.P.E."/>
            <person name="Joly D.L."/>
            <person name="van de Geest H.C."/>
            <person name="Bonants P.J.M."/>
            <person name="Smith D.S."/>
            <person name="Levesque C.A."/>
            <person name="van der Lee T.A.J."/>
        </authorList>
    </citation>
    <scope>NUCLEOTIDE SEQUENCE [LARGE SCALE GENOMIC DNA]</scope>
    <source>
        <strain evidence="2 5">LEV6574</strain>
        <strain evidence="3 4">MB42</strain>
    </source>
</reference>
<feature type="compositionally biased region" description="Polar residues" evidence="1">
    <location>
        <begin position="303"/>
        <end position="316"/>
    </location>
</feature>
<dbReference type="EMBL" id="QEAN01000093">
    <property type="protein sequence ID" value="TPX48823.1"/>
    <property type="molecule type" value="Genomic_DNA"/>
</dbReference>
<evidence type="ECO:0000313" key="5">
    <source>
        <dbReference type="Proteomes" id="UP000320475"/>
    </source>
</evidence>
<dbReference type="VEuPathDB" id="FungiDB:SeMB42_g02839"/>
<comment type="caution">
    <text evidence="2">The sequence shown here is derived from an EMBL/GenBank/DDBJ whole genome shotgun (WGS) entry which is preliminary data.</text>
</comment>
<organism evidence="2 5">
    <name type="scientific">Synchytrium endobioticum</name>
    <dbReference type="NCBI Taxonomy" id="286115"/>
    <lineage>
        <taxon>Eukaryota</taxon>
        <taxon>Fungi</taxon>
        <taxon>Fungi incertae sedis</taxon>
        <taxon>Chytridiomycota</taxon>
        <taxon>Chytridiomycota incertae sedis</taxon>
        <taxon>Chytridiomycetes</taxon>
        <taxon>Synchytriales</taxon>
        <taxon>Synchytriaceae</taxon>
        <taxon>Synchytrium</taxon>
    </lineage>
</organism>